<protein>
    <submittedName>
        <fullName evidence="2">NBS-LRR type resistance protein</fullName>
    </submittedName>
</protein>
<reference evidence="2 3" key="1">
    <citation type="submission" date="2019-08" db="EMBL/GenBank/DDBJ databases">
        <title>Draft genome sequences of two oriental melons (Cucumis melo L. var makuwa).</title>
        <authorList>
            <person name="Kwon S.-Y."/>
        </authorList>
    </citation>
    <scope>NUCLEOTIDE SEQUENCE [LARGE SCALE GENOMIC DNA]</scope>
    <source>
        <strain evidence="3">cv. Chang Bougi</strain>
        <tissue evidence="2">Leaf</tissue>
    </source>
</reference>
<dbReference type="EMBL" id="SSTD01010904">
    <property type="protein sequence ID" value="TYK11126.1"/>
    <property type="molecule type" value="Genomic_DNA"/>
</dbReference>
<feature type="compositionally biased region" description="Basic and acidic residues" evidence="1">
    <location>
        <begin position="166"/>
        <end position="175"/>
    </location>
</feature>
<name>A0A5D3CL23_CUCMM</name>
<feature type="region of interest" description="Disordered" evidence="1">
    <location>
        <begin position="149"/>
        <end position="175"/>
    </location>
</feature>
<dbReference type="Proteomes" id="UP000321947">
    <property type="component" value="Unassembled WGS sequence"/>
</dbReference>
<evidence type="ECO:0000256" key="1">
    <source>
        <dbReference type="SAM" id="MobiDB-lite"/>
    </source>
</evidence>
<sequence length="175" mass="20326">MREIENENEGDEGQKRKKKLHYHCSSLSSIATRSPLMLLSRRSPLANFSNQGSTRLLERNNLTTIVVGLSHSYNDNMSSLKNEVNRWTMWSYLDKYMPIGVANSFHNWPHMPILNLPHKVLNHYSRTRYVRQFLDRRLCYLKGLGWGPKPKSRKGGSSSLSSSTQEMHEQKMMQS</sequence>
<dbReference type="AlphaFoldDB" id="A0A5D3CL23"/>
<gene>
    <name evidence="2" type="ORF">E5676_scaffold66G00320</name>
</gene>
<evidence type="ECO:0000313" key="3">
    <source>
        <dbReference type="Proteomes" id="UP000321947"/>
    </source>
</evidence>
<evidence type="ECO:0000313" key="2">
    <source>
        <dbReference type="EMBL" id="TYK11126.1"/>
    </source>
</evidence>
<feature type="region of interest" description="Disordered" evidence="1">
    <location>
        <begin position="1"/>
        <end position="20"/>
    </location>
</feature>
<proteinExistence type="predicted"/>
<comment type="caution">
    <text evidence="2">The sequence shown here is derived from an EMBL/GenBank/DDBJ whole genome shotgun (WGS) entry which is preliminary data.</text>
</comment>
<accession>A0A5D3CL23</accession>
<feature type="compositionally biased region" description="Acidic residues" evidence="1">
    <location>
        <begin position="1"/>
        <end position="11"/>
    </location>
</feature>
<organism evidence="2 3">
    <name type="scientific">Cucumis melo var. makuwa</name>
    <name type="common">Oriental melon</name>
    <dbReference type="NCBI Taxonomy" id="1194695"/>
    <lineage>
        <taxon>Eukaryota</taxon>
        <taxon>Viridiplantae</taxon>
        <taxon>Streptophyta</taxon>
        <taxon>Embryophyta</taxon>
        <taxon>Tracheophyta</taxon>
        <taxon>Spermatophyta</taxon>
        <taxon>Magnoliopsida</taxon>
        <taxon>eudicotyledons</taxon>
        <taxon>Gunneridae</taxon>
        <taxon>Pentapetalae</taxon>
        <taxon>rosids</taxon>
        <taxon>fabids</taxon>
        <taxon>Cucurbitales</taxon>
        <taxon>Cucurbitaceae</taxon>
        <taxon>Benincaseae</taxon>
        <taxon>Cucumis</taxon>
    </lineage>
</organism>